<dbReference type="EMBL" id="JACMRX010000002">
    <property type="protein sequence ID" value="KAF7995446.1"/>
    <property type="molecule type" value="Genomic_DNA"/>
</dbReference>
<reference evidence="3 4" key="1">
    <citation type="submission" date="2020-08" db="EMBL/GenBank/DDBJ databases">
        <title>Aphidius gifuensis genome sequencing and assembly.</title>
        <authorList>
            <person name="Du Z."/>
        </authorList>
    </citation>
    <scope>NUCLEOTIDE SEQUENCE [LARGE SCALE GENOMIC DNA]</scope>
    <source>
        <strain evidence="3">YNYX2018</strain>
        <tissue evidence="3">Adults</tissue>
    </source>
</reference>
<keyword evidence="2" id="KW-0472">Membrane</keyword>
<keyword evidence="4" id="KW-1185">Reference proteome</keyword>
<keyword evidence="2" id="KW-1133">Transmembrane helix</keyword>
<sequence>MPDSDAVYQPTTVGYTYEHGGDGGDVNGAARIRSGFSRIIYRNKVSTRKWLEWVLLSVALCATVAGLATTLVNLLTSGSGPVVAPGNQDDKDDSTESKIEDTSRGSLAIGCSITLIGIVIGAAWIWLRFFRNDGKSQRGGMGRVSGQMLGGLNPSTDLLVGSTSQYGPVLTEVPSQMTTTTKQTNNDTHVIPMSDQEEETHTLMQDPGSLTTPSINGNKSTATSQITA</sequence>
<keyword evidence="2" id="KW-0812">Transmembrane</keyword>
<dbReference type="OrthoDB" id="7665462at2759"/>
<feature type="compositionally biased region" description="Polar residues" evidence="1">
    <location>
        <begin position="208"/>
        <end position="228"/>
    </location>
</feature>
<accession>A0A834Y2P7</accession>
<evidence type="ECO:0000313" key="3">
    <source>
        <dbReference type="EMBL" id="KAF7995446.1"/>
    </source>
</evidence>
<evidence type="ECO:0000256" key="1">
    <source>
        <dbReference type="SAM" id="MobiDB-lite"/>
    </source>
</evidence>
<dbReference type="Proteomes" id="UP000639338">
    <property type="component" value="Unassembled WGS sequence"/>
</dbReference>
<evidence type="ECO:0000256" key="2">
    <source>
        <dbReference type="SAM" id="Phobius"/>
    </source>
</evidence>
<feature type="region of interest" description="Disordered" evidence="1">
    <location>
        <begin position="180"/>
        <end position="228"/>
    </location>
</feature>
<name>A0A834Y2P7_APHGI</name>
<feature type="region of interest" description="Disordered" evidence="1">
    <location>
        <begin position="82"/>
        <end position="101"/>
    </location>
</feature>
<organism evidence="3 4">
    <name type="scientific">Aphidius gifuensis</name>
    <name type="common">Parasitoid wasp</name>
    <dbReference type="NCBI Taxonomy" id="684658"/>
    <lineage>
        <taxon>Eukaryota</taxon>
        <taxon>Metazoa</taxon>
        <taxon>Ecdysozoa</taxon>
        <taxon>Arthropoda</taxon>
        <taxon>Hexapoda</taxon>
        <taxon>Insecta</taxon>
        <taxon>Pterygota</taxon>
        <taxon>Neoptera</taxon>
        <taxon>Endopterygota</taxon>
        <taxon>Hymenoptera</taxon>
        <taxon>Apocrita</taxon>
        <taxon>Ichneumonoidea</taxon>
        <taxon>Braconidae</taxon>
        <taxon>Aphidiinae</taxon>
        <taxon>Aphidius</taxon>
    </lineage>
</organism>
<comment type="caution">
    <text evidence="3">The sequence shown here is derived from an EMBL/GenBank/DDBJ whole genome shotgun (WGS) entry which is preliminary data.</text>
</comment>
<feature type="transmembrane region" description="Helical" evidence="2">
    <location>
        <begin position="50"/>
        <end position="72"/>
    </location>
</feature>
<proteinExistence type="predicted"/>
<dbReference type="AlphaFoldDB" id="A0A834Y2P7"/>
<feature type="transmembrane region" description="Helical" evidence="2">
    <location>
        <begin position="107"/>
        <end position="127"/>
    </location>
</feature>
<evidence type="ECO:0000313" key="4">
    <source>
        <dbReference type="Proteomes" id="UP000639338"/>
    </source>
</evidence>
<gene>
    <name evidence="3" type="ORF">HCN44_006553</name>
</gene>
<protein>
    <submittedName>
        <fullName evidence="3">Uncharacterized protein</fullName>
    </submittedName>
</protein>